<gene>
    <name evidence="2" type="ORF">D2N39_07775</name>
</gene>
<dbReference type="Proteomes" id="UP000266649">
    <property type="component" value="Unassembled WGS sequence"/>
</dbReference>
<dbReference type="OrthoDB" id="9877643at2"/>
<protein>
    <recommendedName>
        <fullName evidence="4">Secreted protein</fullName>
    </recommendedName>
</protein>
<evidence type="ECO:0008006" key="4">
    <source>
        <dbReference type="Google" id="ProtNLM"/>
    </source>
</evidence>
<evidence type="ECO:0000313" key="2">
    <source>
        <dbReference type="EMBL" id="RID92528.1"/>
    </source>
</evidence>
<dbReference type="EMBL" id="QXXQ01000003">
    <property type="protein sequence ID" value="RID92528.1"/>
    <property type="molecule type" value="Genomic_DNA"/>
</dbReference>
<evidence type="ECO:0000256" key="1">
    <source>
        <dbReference type="SAM" id="SignalP"/>
    </source>
</evidence>
<sequence>MPLKLTALTLAALAVAFPLNAQPSQSQTAKVNALWLIAIDDWGPLFTCGATNADSDEFIRNAWSKTRKRALEAMAGANWPKDDLARWQSRSEPDAMRLPLDTPFAKVIAYCSRRKDWVEHSFKVDMLPIGAEVEKILKPVTVP</sequence>
<feature type="chain" id="PRO_5017190417" description="Secreted protein" evidence="1">
    <location>
        <begin position="22"/>
        <end position="143"/>
    </location>
</feature>
<accession>A0A398BVM8</accession>
<keyword evidence="3" id="KW-1185">Reference proteome</keyword>
<feature type="signal peptide" evidence="1">
    <location>
        <begin position="1"/>
        <end position="21"/>
    </location>
</feature>
<evidence type="ECO:0000313" key="3">
    <source>
        <dbReference type="Proteomes" id="UP000266649"/>
    </source>
</evidence>
<dbReference type="AlphaFoldDB" id="A0A398BVM8"/>
<proteinExistence type="predicted"/>
<dbReference type="RefSeq" id="WP_119134201.1">
    <property type="nucleotide sequence ID" value="NZ_QXXQ01000003.1"/>
</dbReference>
<keyword evidence="1" id="KW-0732">Signal</keyword>
<organism evidence="2 3">
    <name type="scientific">Gemmobacter lutimaris</name>
    <dbReference type="NCBI Taxonomy" id="2306023"/>
    <lineage>
        <taxon>Bacteria</taxon>
        <taxon>Pseudomonadati</taxon>
        <taxon>Pseudomonadota</taxon>
        <taxon>Alphaproteobacteria</taxon>
        <taxon>Rhodobacterales</taxon>
        <taxon>Paracoccaceae</taxon>
        <taxon>Gemmobacter</taxon>
    </lineage>
</organism>
<name>A0A398BVM8_9RHOB</name>
<reference evidence="2 3" key="1">
    <citation type="submission" date="2018-09" db="EMBL/GenBank/DDBJ databases">
        <title>Gemmobacter lutimaris sp. nov., a marine bacterium isolated from tidal flat.</title>
        <authorList>
            <person name="Lee D.W."/>
            <person name="Yoo Y."/>
            <person name="Kim J.-J."/>
            <person name="Kim B.S."/>
        </authorList>
    </citation>
    <scope>NUCLEOTIDE SEQUENCE [LARGE SCALE GENOMIC DNA]</scope>
    <source>
        <strain evidence="2 3">YJ-T1-11</strain>
    </source>
</reference>
<comment type="caution">
    <text evidence="2">The sequence shown here is derived from an EMBL/GenBank/DDBJ whole genome shotgun (WGS) entry which is preliminary data.</text>
</comment>